<evidence type="ECO:0000259" key="5">
    <source>
        <dbReference type="PROSITE" id="PS51186"/>
    </source>
</evidence>
<organism evidence="6 7">
    <name type="scientific">Roseiarcus fermentans</name>
    <dbReference type="NCBI Taxonomy" id="1473586"/>
    <lineage>
        <taxon>Bacteria</taxon>
        <taxon>Pseudomonadati</taxon>
        <taxon>Pseudomonadota</taxon>
        <taxon>Alphaproteobacteria</taxon>
        <taxon>Hyphomicrobiales</taxon>
        <taxon>Roseiarcaceae</taxon>
        <taxon>Roseiarcus</taxon>
    </lineage>
</organism>
<dbReference type="InterPro" id="IPR016181">
    <property type="entry name" value="Acyl_CoA_acyltransferase"/>
</dbReference>
<feature type="domain" description="N-acetyltransferase" evidence="5">
    <location>
        <begin position="22"/>
        <end position="171"/>
    </location>
</feature>
<comment type="caution">
    <text evidence="6">The sequence shown here is derived from an EMBL/GenBank/DDBJ whole genome shotgun (WGS) entry which is preliminary data.</text>
</comment>
<dbReference type="Pfam" id="PF00583">
    <property type="entry name" value="Acetyltransf_1"/>
    <property type="match status" value="1"/>
</dbReference>
<dbReference type="SUPFAM" id="SSF55729">
    <property type="entry name" value="Acyl-CoA N-acyltransferases (Nat)"/>
    <property type="match status" value="1"/>
</dbReference>
<evidence type="ECO:0000256" key="3">
    <source>
        <dbReference type="ARBA" id="ARBA00022679"/>
    </source>
</evidence>
<dbReference type="PANTHER" id="PTHR43420">
    <property type="entry name" value="ACETYLTRANSFERASE"/>
    <property type="match status" value="1"/>
</dbReference>
<dbReference type="InterPro" id="IPR000182">
    <property type="entry name" value="GNAT_dom"/>
</dbReference>
<keyword evidence="3 6" id="KW-0808">Transferase</keyword>
<keyword evidence="7" id="KW-1185">Reference proteome</keyword>
<name>A0A366EJV8_9HYPH</name>
<keyword evidence="4" id="KW-0012">Acyltransferase</keyword>
<evidence type="ECO:0000313" key="7">
    <source>
        <dbReference type="Proteomes" id="UP000253529"/>
    </source>
</evidence>
<reference evidence="6 7" key="1">
    <citation type="submission" date="2018-06" db="EMBL/GenBank/DDBJ databases">
        <title>Genomic Encyclopedia of Type Strains, Phase IV (KMG-IV): sequencing the most valuable type-strain genomes for metagenomic binning, comparative biology and taxonomic classification.</title>
        <authorList>
            <person name="Goeker M."/>
        </authorList>
    </citation>
    <scope>NUCLEOTIDE SEQUENCE [LARGE SCALE GENOMIC DNA]</scope>
    <source>
        <strain evidence="6 7">DSM 24875</strain>
    </source>
</reference>
<dbReference type="CDD" id="cd04301">
    <property type="entry name" value="NAT_SF"/>
    <property type="match status" value="1"/>
</dbReference>
<accession>A0A366EJV8</accession>
<dbReference type="NCBIfam" id="TIGR01575">
    <property type="entry name" value="rimI"/>
    <property type="match status" value="1"/>
</dbReference>
<sequence>MIFGFWWRPFPIFGFWWGPSPPVIRRLRSDKAEACAALHAEGFAHPWSEEEVARLIADPSTISMAALDPIYGTVRGFAIVRLAADESEVLTIAVAASWRGWGIGRAILSDVLRQAADAGARAMFLEVAEDNAAALTLYRRLGFVQVGERPGYYRRKDGSRALALVMRRGLP</sequence>
<comment type="similarity">
    <text evidence="1">Belongs to the acetyltransferase family. RimI subfamily.</text>
</comment>
<dbReference type="RefSeq" id="WP_113893288.1">
    <property type="nucleotide sequence ID" value="NZ_QNRK01000050.1"/>
</dbReference>
<evidence type="ECO:0000313" key="6">
    <source>
        <dbReference type="EMBL" id="RBP02681.1"/>
    </source>
</evidence>
<evidence type="ECO:0000256" key="2">
    <source>
        <dbReference type="ARBA" id="ARBA00022490"/>
    </source>
</evidence>
<dbReference type="Proteomes" id="UP000253529">
    <property type="component" value="Unassembled WGS sequence"/>
</dbReference>
<dbReference type="OrthoDB" id="9804026at2"/>
<dbReference type="PANTHER" id="PTHR43420:SF12">
    <property type="entry name" value="N-ACETYLTRANSFERASE DOMAIN-CONTAINING PROTEIN"/>
    <property type="match status" value="1"/>
</dbReference>
<dbReference type="PROSITE" id="PS51186">
    <property type="entry name" value="GNAT"/>
    <property type="match status" value="1"/>
</dbReference>
<dbReference type="EMBL" id="QNRK01000050">
    <property type="protein sequence ID" value="RBP02681.1"/>
    <property type="molecule type" value="Genomic_DNA"/>
</dbReference>
<evidence type="ECO:0000256" key="1">
    <source>
        <dbReference type="ARBA" id="ARBA00005395"/>
    </source>
</evidence>
<protein>
    <submittedName>
        <fullName evidence="6">Ribosomal-protein-alanine N-acetyltransferase</fullName>
    </submittedName>
</protein>
<proteinExistence type="inferred from homology"/>
<dbReference type="Gene3D" id="3.40.630.30">
    <property type="match status" value="1"/>
</dbReference>
<gene>
    <name evidence="6" type="ORF">DFR50_15014</name>
</gene>
<dbReference type="InterPro" id="IPR006464">
    <property type="entry name" value="AcTrfase_RimI/Ard1"/>
</dbReference>
<keyword evidence="2" id="KW-0963">Cytoplasm</keyword>
<dbReference type="GO" id="GO:0008080">
    <property type="term" value="F:N-acetyltransferase activity"/>
    <property type="evidence" value="ECO:0007669"/>
    <property type="project" value="InterPro"/>
</dbReference>
<evidence type="ECO:0000256" key="4">
    <source>
        <dbReference type="ARBA" id="ARBA00023315"/>
    </source>
</evidence>
<dbReference type="InterPro" id="IPR050680">
    <property type="entry name" value="YpeA/RimI_acetyltransf"/>
</dbReference>
<dbReference type="AlphaFoldDB" id="A0A366EJV8"/>